<dbReference type="AlphaFoldDB" id="A0A073J458"/>
<dbReference type="EMBL" id="JMKI01000026">
    <property type="protein sequence ID" value="KEJ92497.1"/>
    <property type="molecule type" value="Genomic_DNA"/>
</dbReference>
<dbReference type="eggNOG" id="ENOG503308A">
    <property type="taxonomic scope" value="Bacteria"/>
</dbReference>
<organism evidence="1 2">
    <name type="scientific">Synergistes jonesii</name>
    <dbReference type="NCBI Taxonomy" id="2754"/>
    <lineage>
        <taxon>Bacteria</taxon>
        <taxon>Thermotogati</taxon>
        <taxon>Synergistota</taxon>
        <taxon>Synergistia</taxon>
        <taxon>Synergistales</taxon>
        <taxon>Synergistaceae</taxon>
        <taxon>Synergistes</taxon>
    </lineage>
</organism>
<name>A0A073J458_9BACT</name>
<dbReference type="STRING" id="2754.EH55_03280"/>
<evidence type="ECO:0000313" key="2">
    <source>
        <dbReference type="Proteomes" id="UP000027665"/>
    </source>
</evidence>
<gene>
    <name evidence="1" type="ORF">EH55_03280</name>
</gene>
<protein>
    <submittedName>
        <fullName evidence="1">Alcohol dehydrogenase</fullName>
    </submittedName>
</protein>
<reference evidence="1 2" key="1">
    <citation type="submission" date="2014-04" db="EMBL/GenBank/DDBJ databases">
        <title>Draft Genome Sequence of Synergistes jonesii.</title>
        <authorList>
            <person name="Coil D.A."/>
            <person name="Eisen J.A."/>
            <person name="Holland-Moritz H.E."/>
        </authorList>
    </citation>
    <scope>NUCLEOTIDE SEQUENCE [LARGE SCALE GENOMIC DNA]</scope>
    <source>
        <strain evidence="1 2">78-1</strain>
    </source>
</reference>
<proteinExistence type="predicted"/>
<sequence>MYIVACQKCSELKILAGTPDEGGVARVMWTCGKCGAGQLMEIPISKDARRGDLRNIIGGLALARDGKSAKIEPLRENLKNEIKS</sequence>
<evidence type="ECO:0000313" key="1">
    <source>
        <dbReference type="EMBL" id="KEJ92497.1"/>
    </source>
</evidence>
<keyword evidence="2" id="KW-1185">Reference proteome</keyword>
<comment type="caution">
    <text evidence="1">The sequence shown here is derived from an EMBL/GenBank/DDBJ whole genome shotgun (WGS) entry which is preliminary data.</text>
</comment>
<dbReference type="OrthoDB" id="5457at2"/>
<dbReference type="Proteomes" id="UP000027665">
    <property type="component" value="Unassembled WGS sequence"/>
</dbReference>
<accession>A0A073J458</accession>